<dbReference type="CDD" id="cd04301">
    <property type="entry name" value="NAT_SF"/>
    <property type="match status" value="1"/>
</dbReference>
<evidence type="ECO:0000259" key="4">
    <source>
        <dbReference type="PROSITE" id="PS51186"/>
    </source>
</evidence>
<dbReference type="InterPro" id="IPR016181">
    <property type="entry name" value="Acyl_CoA_acyltransferase"/>
</dbReference>
<name>A0A6J8AAC2_MYTCO</name>
<dbReference type="EC" id="2.3.1.57" evidence="5"/>
<dbReference type="EMBL" id="CACVKT020000783">
    <property type="protein sequence ID" value="CAC5362944.1"/>
    <property type="molecule type" value="Genomic_DNA"/>
</dbReference>
<organism evidence="5 6">
    <name type="scientific">Mytilus coruscus</name>
    <name type="common">Sea mussel</name>
    <dbReference type="NCBI Taxonomy" id="42192"/>
    <lineage>
        <taxon>Eukaryota</taxon>
        <taxon>Metazoa</taxon>
        <taxon>Spiralia</taxon>
        <taxon>Lophotrochozoa</taxon>
        <taxon>Mollusca</taxon>
        <taxon>Bivalvia</taxon>
        <taxon>Autobranchia</taxon>
        <taxon>Pteriomorphia</taxon>
        <taxon>Mytilida</taxon>
        <taxon>Mytiloidea</taxon>
        <taxon>Mytilidae</taxon>
        <taxon>Mytilinae</taxon>
        <taxon>Mytilus</taxon>
    </lineage>
</organism>
<feature type="domain" description="N-acetyltransferase" evidence="4">
    <location>
        <begin position="580"/>
        <end position="679"/>
    </location>
</feature>
<dbReference type="InterPro" id="IPR000182">
    <property type="entry name" value="GNAT_dom"/>
</dbReference>
<accession>A0A6J8AAC2</accession>
<evidence type="ECO:0000256" key="1">
    <source>
        <dbReference type="ARBA" id="ARBA00008694"/>
    </source>
</evidence>
<dbReference type="Gene3D" id="3.40.630.30">
    <property type="match status" value="2"/>
</dbReference>
<reference evidence="5 6" key="1">
    <citation type="submission" date="2020-06" db="EMBL/GenBank/DDBJ databases">
        <authorList>
            <person name="Li R."/>
            <person name="Bekaert M."/>
        </authorList>
    </citation>
    <scope>NUCLEOTIDE SEQUENCE [LARGE SCALE GENOMIC DNA]</scope>
    <source>
        <strain evidence="6">wild</strain>
    </source>
</reference>
<dbReference type="Pfam" id="PF00583">
    <property type="entry name" value="Acetyltransf_1"/>
    <property type="match status" value="1"/>
</dbReference>
<sequence>MEKYTIRRMLPGDCEDILAAIKELATALKAEDQVMISEEIILSDGFGEKRLFDCFVAEYDNDDTSGNKSRKWNPYHLWTVQMAGLPNRYKQQKHYHHFLTVSNKVSIMDIGKPIIDDINDLCRNGKIMFDVLQGREVLVTSQLALVETDNMMAVSACKLKGPAAQQNCRICIYDVKNKDQIGIQRTLQKAEETIQVLNDETPHTNVKHLGMSTGYKPGPVTCLFKADGFDPFSDMPLDLLHNRNLGEVKILLKHTLKELNEHQEKMLQVCIEQLDTRENLHSRSLLKYTDSLQGKDFKNFVKHAPFLFHFCGLNQKIVDLWQKVAEANAILGAESISEGTNAKLFDLQRTITKDSFTLFPQTVKTQKIHQNIHTGLFIERHGAPNGYNTEAGESWCGLIKNCQFYTNLKAPSHDTACHFGRLEKITHILDGGKWFIGEKLMCASAAVQRAVDDDVVRNFIFGKSSENKSLSPTLQLPNRVNGNVIKEKSGIVVYRAVMVDRMINEGDFFAYHEDQEVKIAEFKSARRNGNNRDEVLGYKFKIKNCINMLACQMGEKTLISVTVPICDIIQYVNVVHDCIGAIVGYVLYCTMYSSWVGKKAFMEDLYVKPNHQRNGVGTRLWRTAVKEALKDGCNQMEWGAYSWNTSALEFYKRQGAINMTDIEQFHTYKLTYESMHTFANSGEKTE</sequence>
<evidence type="ECO:0000256" key="2">
    <source>
        <dbReference type="ARBA" id="ARBA00022679"/>
    </source>
</evidence>
<evidence type="ECO:0000256" key="3">
    <source>
        <dbReference type="ARBA" id="ARBA00023315"/>
    </source>
</evidence>
<evidence type="ECO:0000313" key="5">
    <source>
        <dbReference type="EMBL" id="CAC5362944.1"/>
    </source>
</evidence>
<evidence type="ECO:0000313" key="6">
    <source>
        <dbReference type="Proteomes" id="UP000507470"/>
    </source>
</evidence>
<keyword evidence="2 5" id="KW-0808">Transferase</keyword>
<dbReference type="OrthoDB" id="7305308at2759"/>
<proteinExistence type="inferred from homology"/>
<dbReference type="Proteomes" id="UP000507470">
    <property type="component" value="Unassembled WGS sequence"/>
</dbReference>
<dbReference type="FunFam" id="3.40.630.30:FF:000064">
    <property type="entry name" value="GNAT family acetyltransferase"/>
    <property type="match status" value="1"/>
</dbReference>
<gene>
    <name evidence="5" type="ORF">MCOR_4539</name>
</gene>
<protein>
    <submittedName>
        <fullName evidence="5">SpeG</fullName>
        <ecNumber evidence="5">2.3.1.57</ecNumber>
    </submittedName>
</protein>
<dbReference type="SUPFAM" id="SSF55729">
    <property type="entry name" value="Acyl-CoA N-acyltransferases (Nat)"/>
    <property type="match status" value="1"/>
</dbReference>
<keyword evidence="6" id="KW-1185">Reference proteome</keyword>
<dbReference type="AlphaFoldDB" id="A0A6J8AAC2"/>
<dbReference type="PROSITE" id="PS51186">
    <property type="entry name" value="GNAT"/>
    <property type="match status" value="1"/>
</dbReference>
<comment type="similarity">
    <text evidence="1">Belongs to the acetyltransferase family.</text>
</comment>
<dbReference type="GO" id="GO:0004145">
    <property type="term" value="F:diamine N-acetyltransferase activity"/>
    <property type="evidence" value="ECO:0007669"/>
    <property type="project" value="UniProtKB-EC"/>
</dbReference>
<dbReference type="PANTHER" id="PTHR10545:SF29">
    <property type="entry name" value="GH14572P-RELATED"/>
    <property type="match status" value="1"/>
</dbReference>
<keyword evidence="3 5" id="KW-0012">Acyltransferase</keyword>
<dbReference type="InterPro" id="IPR051016">
    <property type="entry name" value="Diverse_Substrate_AcTransf"/>
</dbReference>
<dbReference type="PANTHER" id="PTHR10545">
    <property type="entry name" value="DIAMINE N-ACETYLTRANSFERASE"/>
    <property type="match status" value="1"/>
</dbReference>